<dbReference type="Pfam" id="PF00994">
    <property type="entry name" value="MoCF_biosynth"/>
    <property type="match status" value="1"/>
</dbReference>
<dbReference type="Proteomes" id="UP000187735">
    <property type="component" value="Chromosome"/>
</dbReference>
<feature type="domain" description="MoaB/Mog" evidence="1">
    <location>
        <begin position="4"/>
        <end position="173"/>
    </location>
</feature>
<reference evidence="2 3" key="1">
    <citation type="journal article" date="2016" name="Front. Microbiol.">
        <title>Fuerstia marisgermanicae gen. nov., sp. nov., an Unusual Member of the Phylum Planctomycetes from the German Wadden Sea.</title>
        <authorList>
            <person name="Kohn T."/>
            <person name="Heuer A."/>
            <person name="Jogler M."/>
            <person name="Vollmers J."/>
            <person name="Boedeker C."/>
            <person name="Bunk B."/>
            <person name="Rast P."/>
            <person name="Borchert D."/>
            <person name="Glockner I."/>
            <person name="Freese H.M."/>
            <person name="Klenk H.P."/>
            <person name="Overmann J."/>
            <person name="Kaster A.K."/>
            <person name="Rohde M."/>
            <person name="Wiegand S."/>
            <person name="Jogler C."/>
        </authorList>
    </citation>
    <scope>NUCLEOTIDE SEQUENCE [LARGE SCALE GENOMIC DNA]</scope>
    <source>
        <strain evidence="2 3">NH11</strain>
    </source>
</reference>
<dbReference type="PIRSF" id="PIRSF006728">
    <property type="entry name" value="CinA"/>
    <property type="match status" value="1"/>
</dbReference>
<dbReference type="PANTHER" id="PTHR13939:SF0">
    <property type="entry name" value="NMN AMIDOHYDROLASE-LIKE PROTEIN YFAY"/>
    <property type="match status" value="1"/>
</dbReference>
<dbReference type="PANTHER" id="PTHR13939">
    <property type="entry name" value="NICOTINAMIDE-NUCLEOTIDE AMIDOHYDROLASE PNCC"/>
    <property type="match status" value="1"/>
</dbReference>
<dbReference type="RefSeq" id="WP_077026543.1">
    <property type="nucleotide sequence ID" value="NZ_CP017641.1"/>
</dbReference>
<dbReference type="SMART" id="SM00852">
    <property type="entry name" value="MoCF_biosynth"/>
    <property type="match status" value="1"/>
</dbReference>
<dbReference type="OrthoDB" id="9801454at2"/>
<name>A0A1P8WMT0_9PLAN</name>
<dbReference type="InterPro" id="IPR050101">
    <property type="entry name" value="CinA"/>
</dbReference>
<organism evidence="2 3">
    <name type="scientific">Fuerstiella marisgermanici</name>
    <dbReference type="NCBI Taxonomy" id="1891926"/>
    <lineage>
        <taxon>Bacteria</taxon>
        <taxon>Pseudomonadati</taxon>
        <taxon>Planctomycetota</taxon>
        <taxon>Planctomycetia</taxon>
        <taxon>Planctomycetales</taxon>
        <taxon>Planctomycetaceae</taxon>
        <taxon>Fuerstiella</taxon>
    </lineage>
</organism>
<dbReference type="CDD" id="cd00885">
    <property type="entry name" value="cinA"/>
    <property type="match status" value="1"/>
</dbReference>
<evidence type="ECO:0000259" key="1">
    <source>
        <dbReference type="SMART" id="SM00852"/>
    </source>
</evidence>
<dbReference type="Pfam" id="PF18146">
    <property type="entry name" value="CinA_KH"/>
    <property type="match status" value="1"/>
</dbReference>
<evidence type="ECO:0000313" key="3">
    <source>
        <dbReference type="Proteomes" id="UP000187735"/>
    </source>
</evidence>
<dbReference type="InterPro" id="IPR036425">
    <property type="entry name" value="MoaB/Mog-like_dom_sf"/>
</dbReference>
<dbReference type="InterPro" id="IPR008135">
    <property type="entry name" value="Competence-induced_CinA"/>
</dbReference>
<keyword evidence="3" id="KW-1185">Reference proteome</keyword>
<dbReference type="Gene3D" id="3.30.70.2860">
    <property type="match status" value="1"/>
</dbReference>
<proteinExistence type="predicted"/>
<evidence type="ECO:0000313" key="2">
    <source>
        <dbReference type="EMBL" id="APZ95372.1"/>
    </source>
</evidence>
<dbReference type="KEGG" id="fmr:Fuma_05030"/>
<dbReference type="NCBIfam" id="TIGR00177">
    <property type="entry name" value="molyb_syn"/>
    <property type="match status" value="1"/>
</dbReference>
<dbReference type="STRING" id="1891926.Fuma_05030"/>
<dbReference type="InterPro" id="IPR001453">
    <property type="entry name" value="MoaB/Mog_dom"/>
</dbReference>
<dbReference type="EMBL" id="CP017641">
    <property type="protein sequence ID" value="APZ95372.1"/>
    <property type="molecule type" value="Genomic_DNA"/>
</dbReference>
<dbReference type="AlphaFoldDB" id="A0A1P8WMT0"/>
<accession>A0A1P8WMT0</accession>
<dbReference type="SUPFAM" id="SSF53218">
    <property type="entry name" value="Molybdenum cofactor biosynthesis proteins"/>
    <property type="match status" value="1"/>
</dbReference>
<sequence length="403" mass="43812">MKAEIIAIGSELTCGARLDTNSQWLSRELEGRGWTVQRHTTVADDRDAMVRIYQEAAQRSHVVLITGGLGPTLDDITRETLAEAFDQKLVEDTPSLQHIEALFQSRGREMPERNKVQALRPEFSTSIHNANGTAPGILMKLDNPPCTIAVMPGVPAEMRSMFREQVVESLPTSDVVTRRSVLKTFGYGESDAERLLGDLTARGRNPEVGITASQAVISLSITARAGSVDECELLTAAVREQILNRLGDAVYGEGDAELHDVLVADLLRRDLTLALLESSTTGGLLGQWFTETENHASRLAFSQLYPSAASFSDPELDWEAALRNRSADLLHAGAADFVLASSPAALVTNDKGVPMQQGRVIVVGKELDVSQDVSMTGNLAIFRQRAARTAANLLRLYLLHAAK</sequence>
<protein>
    <submittedName>
        <fullName evidence="2">Exported protein 10</fullName>
    </submittedName>
</protein>
<gene>
    <name evidence="2" type="primary">cinA</name>
    <name evidence="2" type="ORF">Fuma_05030</name>
</gene>
<dbReference type="InterPro" id="IPR041424">
    <property type="entry name" value="CinA_KH"/>
</dbReference>
<dbReference type="Gene3D" id="3.40.980.10">
    <property type="entry name" value="MoaB/Mog-like domain"/>
    <property type="match status" value="1"/>
</dbReference>